<accession>A0AAP2UPI3</accession>
<evidence type="ECO:0000313" key="5">
    <source>
        <dbReference type="Proteomes" id="UP001203972"/>
    </source>
</evidence>
<sequence>MISILFIGMIISLFVLLSYALCKASAEGDRRFGYREGRNEKEEEMTDEDAGQDIQ</sequence>
<dbReference type="EMBL" id="CP048838">
    <property type="protein sequence ID" value="QJA03975.1"/>
    <property type="molecule type" value="Genomic_DNA"/>
</dbReference>
<gene>
    <name evidence="3" type="ORF">G4D54_16765</name>
    <name evidence="2" type="ORF">MKC95_15150</name>
</gene>
<proteinExistence type="predicted"/>
<feature type="compositionally biased region" description="Basic and acidic residues" evidence="1">
    <location>
        <begin position="32"/>
        <end position="41"/>
    </location>
</feature>
<reference evidence="3 4" key="1">
    <citation type="submission" date="2020-02" db="EMBL/GenBank/DDBJ databases">
        <authorList>
            <person name="Kociolek L.K."/>
            <person name="Ozer E.A."/>
        </authorList>
    </citation>
    <scope>NUCLEOTIDE SEQUENCE [LARGE SCALE GENOMIC DNA]</scope>
    <source>
        <strain evidence="3 4">ATCC 14501</strain>
    </source>
</reference>
<feature type="region of interest" description="Disordered" evidence="1">
    <location>
        <begin position="32"/>
        <end position="55"/>
    </location>
</feature>
<feature type="compositionally biased region" description="Acidic residues" evidence="1">
    <location>
        <begin position="42"/>
        <end position="55"/>
    </location>
</feature>
<name>A0AAP2UPI3_CLOIN</name>
<evidence type="ECO:0000313" key="3">
    <source>
        <dbReference type="EMBL" id="QJA03975.1"/>
    </source>
</evidence>
<evidence type="ECO:0000256" key="1">
    <source>
        <dbReference type="SAM" id="MobiDB-lite"/>
    </source>
</evidence>
<dbReference type="EMBL" id="JAKTMA010000028">
    <property type="protein sequence ID" value="MCR0234109.1"/>
    <property type="molecule type" value="Genomic_DNA"/>
</dbReference>
<dbReference type="Proteomes" id="UP000503330">
    <property type="component" value="Chromosome"/>
</dbReference>
<evidence type="ECO:0000313" key="2">
    <source>
        <dbReference type="EMBL" id="MCR0234109.1"/>
    </source>
</evidence>
<dbReference type="Proteomes" id="UP001203972">
    <property type="component" value="Unassembled WGS sequence"/>
</dbReference>
<dbReference type="AlphaFoldDB" id="A0AAP2UPI3"/>
<dbReference type="RefSeq" id="WP_156346883.1">
    <property type="nucleotide sequence ID" value="NZ_BAAACC010000033.1"/>
</dbReference>
<dbReference type="GeneID" id="61927224"/>
<protein>
    <submittedName>
        <fullName evidence="2">Uncharacterized protein</fullName>
    </submittedName>
</protein>
<organism evidence="2 5">
    <name type="scientific">Clostridium innocuum</name>
    <dbReference type="NCBI Taxonomy" id="1522"/>
    <lineage>
        <taxon>Bacteria</taxon>
        <taxon>Bacillati</taxon>
        <taxon>Bacillota</taxon>
        <taxon>Clostridia</taxon>
        <taxon>Eubacteriales</taxon>
        <taxon>Clostridiaceae</taxon>
        <taxon>Clostridium</taxon>
    </lineage>
</organism>
<evidence type="ECO:0000313" key="4">
    <source>
        <dbReference type="Proteomes" id="UP000503330"/>
    </source>
</evidence>
<reference evidence="2" key="2">
    <citation type="journal article" date="2022" name="Clin. Infect. Dis.">
        <title>Association between Clostridium innocuum and antibiotic-associated diarrhea in adults and children: A cross-sectional study and comparative genomics analysis.</title>
        <authorList>
            <person name="Cherny K.E."/>
            <person name="Muscat E.B."/>
            <person name="Balaji A."/>
            <person name="Mukherjee J."/>
            <person name="Ozer E.A."/>
            <person name="Angarone M.P."/>
            <person name="Hauser A.R."/>
            <person name="Sichel J.S."/>
            <person name="Amponsah E."/>
            <person name="Kociolek L.K."/>
        </authorList>
    </citation>
    <scope>NUCLEOTIDE SEQUENCE</scope>
    <source>
        <strain evidence="2">NU1-AC-029v</strain>
    </source>
</reference>